<dbReference type="Pfam" id="PF00756">
    <property type="entry name" value="Esterase"/>
    <property type="match status" value="1"/>
</dbReference>
<evidence type="ECO:0000313" key="2">
    <source>
        <dbReference type="Proteomes" id="UP001242480"/>
    </source>
</evidence>
<dbReference type="Proteomes" id="UP001242480">
    <property type="component" value="Unassembled WGS sequence"/>
</dbReference>
<dbReference type="PANTHER" id="PTHR48098">
    <property type="entry name" value="ENTEROCHELIN ESTERASE-RELATED"/>
    <property type="match status" value="1"/>
</dbReference>
<gene>
    <name evidence="1" type="ORF">QO011_007178</name>
</gene>
<evidence type="ECO:0000313" key="1">
    <source>
        <dbReference type="EMBL" id="MDQ0474139.1"/>
    </source>
</evidence>
<organism evidence="1 2">
    <name type="scientific">Labrys wisconsinensis</name>
    <dbReference type="NCBI Taxonomy" id="425677"/>
    <lineage>
        <taxon>Bacteria</taxon>
        <taxon>Pseudomonadati</taxon>
        <taxon>Pseudomonadota</taxon>
        <taxon>Alphaproteobacteria</taxon>
        <taxon>Hyphomicrobiales</taxon>
        <taxon>Xanthobacteraceae</taxon>
        <taxon>Labrys</taxon>
    </lineage>
</organism>
<comment type="caution">
    <text evidence="1">The sequence shown here is derived from an EMBL/GenBank/DDBJ whole genome shotgun (WGS) entry which is preliminary data.</text>
</comment>
<dbReference type="InterPro" id="IPR050583">
    <property type="entry name" value="Mycobacterial_A85_antigen"/>
</dbReference>
<dbReference type="EMBL" id="JAUSVX010000020">
    <property type="protein sequence ID" value="MDQ0474139.1"/>
    <property type="molecule type" value="Genomic_DNA"/>
</dbReference>
<dbReference type="SUPFAM" id="SSF53474">
    <property type="entry name" value="alpha/beta-Hydrolases"/>
    <property type="match status" value="1"/>
</dbReference>
<keyword evidence="2" id="KW-1185">Reference proteome</keyword>
<dbReference type="Gene3D" id="3.40.50.1820">
    <property type="entry name" value="alpha/beta hydrolase"/>
    <property type="match status" value="1"/>
</dbReference>
<dbReference type="PANTHER" id="PTHR48098:SF1">
    <property type="entry name" value="DIACYLGLYCEROL ACYLTRANSFERASE_MYCOLYLTRANSFERASE AG85A"/>
    <property type="match status" value="1"/>
</dbReference>
<protein>
    <submittedName>
        <fullName evidence="1">Enterochelin esterase family protein</fullName>
    </submittedName>
</protein>
<dbReference type="InterPro" id="IPR029058">
    <property type="entry name" value="AB_hydrolase_fold"/>
</dbReference>
<proteinExistence type="predicted"/>
<reference evidence="1 2" key="1">
    <citation type="submission" date="2023-07" db="EMBL/GenBank/DDBJ databases">
        <title>Genomic Encyclopedia of Type Strains, Phase IV (KMG-IV): sequencing the most valuable type-strain genomes for metagenomic binning, comparative biology and taxonomic classification.</title>
        <authorList>
            <person name="Goeker M."/>
        </authorList>
    </citation>
    <scope>NUCLEOTIDE SEQUENCE [LARGE SCALE GENOMIC DNA]</scope>
    <source>
        <strain evidence="1 2">DSM 19619</strain>
    </source>
</reference>
<dbReference type="InterPro" id="IPR000801">
    <property type="entry name" value="Esterase-like"/>
</dbReference>
<accession>A0ABU0JIR2</accession>
<sequence length="345" mass="37106">MLARYVFAKIFSGRVLKVAAALVLTGLVASSTPLPPSSMKSLKINSKALGGKLPVMVYVPQATPPTGGWPVLYLLHGLGGCERDWVELGEIQVTLDRLIATGRIRPMMVVMPGAANSWYVDSGTVGGPGDYETAIIEDLPRAIQKRFPVAVSPRSRAIAGVSMGGYGALRLALKHPEMFGAVASMSGAIWQNLPVALANGAGKPYDAFRDAAYFRRPDAATVVPGIDLPPEGEHFDGAFGEPFDAGRFNRQNVFTLLASQIAKGTTLPAIYLTVGDHDSHNLWRGSIALYQTLQADRQKVEFRVTDGDHTWSLWRKSIEDTLLFVDQRFAVPAAQAQAETGGKAS</sequence>
<dbReference type="RefSeq" id="WP_307283248.1">
    <property type="nucleotide sequence ID" value="NZ_JAUSVX010000020.1"/>
</dbReference>
<name>A0ABU0JIR2_9HYPH</name>